<evidence type="ECO:0000313" key="10">
    <source>
        <dbReference type="EMBL" id="MFB9446286.1"/>
    </source>
</evidence>
<keyword evidence="4 5" id="KW-0720">Serine protease</keyword>
<dbReference type="Gene3D" id="3.40.50.200">
    <property type="entry name" value="Peptidase S8/S53 domain"/>
    <property type="match status" value="1"/>
</dbReference>
<feature type="domain" description="PLL-like beta propeller" evidence="9">
    <location>
        <begin position="471"/>
        <end position="731"/>
    </location>
</feature>
<evidence type="ECO:0000256" key="1">
    <source>
        <dbReference type="ARBA" id="ARBA00011073"/>
    </source>
</evidence>
<proteinExistence type="inferred from homology"/>
<evidence type="ECO:0000256" key="5">
    <source>
        <dbReference type="PROSITE-ProRule" id="PRU01240"/>
    </source>
</evidence>
<dbReference type="PRINTS" id="PR00723">
    <property type="entry name" value="SUBTILISIN"/>
</dbReference>
<dbReference type="InterPro" id="IPR015500">
    <property type="entry name" value="Peptidase_S8_subtilisin-rel"/>
</dbReference>
<dbReference type="InterPro" id="IPR050131">
    <property type="entry name" value="Peptidase_S8_subtilisin-like"/>
</dbReference>
<keyword evidence="7" id="KW-0732">Signal</keyword>
<dbReference type="InterPro" id="IPR034193">
    <property type="entry name" value="PCSK9_ProteinaseK-like"/>
</dbReference>
<evidence type="ECO:0000256" key="4">
    <source>
        <dbReference type="ARBA" id="ARBA00022825"/>
    </source>
</evidence>
<dbReference type="PROSITE" id="PS00137">
    <property type="entry name" value="SUBTILASE_HIS"/>
    <property type="match status" value="1"/>
</dbReference>
<dbReference type="InterPro" id="IPR022398">
    <property type="entry name" value="Peptidase_S8_His-AS"/>
</dbReference>
<organism evidence="10 11">
    <name type="scientific">Dactylosporangium vinaceum</name>
    <dbReference type="NCBI Taxonomy" id="53362"/>
    <lineage>
        <taxon>Bacteria</taxon>
        <taxon>Bacillati</taxon>
        <taxon>Actinomycetota</taxon>
        <taxon>Actinomycetes</taxon>
        <taxon>Micromonosporales</taxon>
        <taxon>Micromonosporaceae</taxon>
        <taxon>Dactylosporangium</taxon>
    </lineage>
</organism>
<dbReference type="InterPro" id="IPR058502">
    <property type="entry name" value="PLL-like_beta-prop"/>
</dbReference>
<keyword evidence="11" id="KW-1185">Reference proteome</keyword>
<dbReference type="InterPro" id="IPR023828">
    <property type="entry name" value="Peptidase_S8_Ser-AS"/>
</dbReference>
<keyword evidence="3 5" id="KW-0378">Hydrolase</keyword>
<dbReference type="PROSITE" id="PS51892">
    <property type="entry name" value="SUBTILASE"/>
    <property type="match status" value="1"/>
</dbReference>
<sequence length="750" mass="79998">MHGIGRRHRLGTVALAAVAVLGPGLPASAAPPMGIVANEAVTGEANGYVVMLREPPGAQSAAQAKASVADAAQKIAKQYGGQVREQYSTAVRGFAIDNIDESKAAQIAANGNVVSVERNILLHADATQSSPPWGLDRIDTHANARDSTYTYPNAAADVTAYILDSGIRISHNDFGGRASYGYNFVDRNTNYYDNPDNVNNSNDPANANDCDGHGTHVAGTIGGTSYGVAKQVSLVAVRVLDCSGNGFLSEVVHGVDWITAYAQHPAVVNMSLGSDTPTVMLDAALKRSIASGLTWAVAAGNGDDNGNPTNACKNSPGNIAEAIVVGAATIDDKPVYWSDYGPCVDLYAPGVGITSDWMTSDSATNILDGTSMASPHVAGAAALILQAHQDYSPAQVRNALVQGSSVGVLNMSSYPAYARVGTPNRLLFVRQSDPPRPVGREQSLYNPRFGTTEVYARSDASDHLIYSYWSGDWSDWTDLGGSLQGDPAVLYNPRFGTTEVYARLANNHLGYRYFYSNWSSWIDLGGNLAGNPAVIYNPKYGTTEVYARTATGSLAYTYYSGGWQGWVDLGGTLTGDPGVLYNPTYGTTEAYALQSTGLSYVYYLGGWSGWTSLGGTVQGTPAVLYNPKYGTTEVYLRTAADQLAYVYYLGGWSQWIGLGGSLDEDPGVVYNRSSGTTEVYVHTPGDELRYVYYLGGWSGWNNLGGNTDGSPSVLYNPRFGTTEAYTRQHDGHGYYKYYAGGWSSYIDLTP</sequence>
<gene>
    <name evidence="10" type="ORF">ACFFTR_24650</name>
</gene>
<evidence type="ECO:0000313" key="11">
    <source>
        <dbReference type="Proteomes" id="UP001589608"/>
    </source>
</evidence>
<dbReference type="InterPro" id="IPR023827">
    <property type="entry name" value="Peptidase_S8_Asp-AS"/>
</dbReference>
<evidence type="ECO:0000256" key="3">
    <source>
        <dbReference type="ARBA" id="ARBA00022801"/>
    </source>
</evidence>
<dbReference type="Pfam" id="PF26607">
    <property type="entry name" value="DUF8189"/>
    <property type="match status" value="1"/>
</dbReference>
<feature type="active site" description="Charge relay system" evidence="5">
    <location>
        <position position="371"/>
    </location>
</feature>
<evidence type="ECO:0000256" key="7">
    <source>
        <dbReference type="SAM" id="SignalP"/>
    </source>
</evidence>
<dbReference type="RefSeq" id="WP_223102301.1">
    <property type="nucleotide sequence ID" value="NZ_CP061913.1"/>
</dbReference>
<accession>A0ABV5MBR1</accession>
<feature type="signal peptide" evidence="7">
    <location>
        <begin position="1"/>
        <end position="29"/>
    </location>
</feature>
<dbReference type="SUPFAM" id="SSF52743">
    <property type="entry name" value="Subtilisin-like"/>
    <property type="match status" value="1"/>
</dbReference>
<dbReference type="InterPro" id="IPR036852">
    <property type="entry name" value="Peptidase_S8/S53_dom_sf"/>
</dbReference>
<keyword evidence="2 5" id="KW-0645">Protease</keyword>
<dbReference type="Proteomes" id="UP001589608">
    <property type="component" value="Unassembled WGS sequence"/>
</dbReference>
<feature type="chain" id="PRO_5046751274" evidence="7">
    <location>
        <begin position="30"/>
        <end position="750"/>
    </location>
</feature>
<dbReference type="PROSITE" id="PS51318">
    <property type="entry name" value="TAT"/>
    <property type="match status" value="1"/>
</dbReference>
<dbReference type="PANTHER" id="PTHR43806">
    <property type="entry name" value="PEPTIDASE S8"/>
    <property type="match status" value="1"/>
</dbReference>
<protein>
    <submittedName>
        <fullName evidence="10">S8 family serine peptidase</fullName>
    </submittedName>
</protein>
<dbReference type="InterPro" id="IPR006311">
    <property type="entry name" value="TAT_signal"/>
</dbReference>
<feature type="active site" description="Charge relay system" evidence="5">
    <location>
        <position position="164"/>
    </location>
</feature>
<evidence type="ECO:0000259" key="8">
    <source>
        <dbReference type="Pfam" id="PF00082"/>
    </source>
</evidence>
<dbReference type="PROSITE" id="PS00136">
    <property type="entry name" value="SUBTILASE_ASP"/>
    <property type="match status" value="1"/>
</dbReference>
<dbReference type="PROSITE" id="PS00138">
    <property type="entry name" value="SUBTILASE_SER"/>
    <property type="match status" value="1"/>
</dbReference>
<feature type="active site" description="Charge relay system" evidence="5">
    <location>
        <position position="213"/>
    </location>
</feature>
<comment type="caution">
    <text evidence="10">The sequence shown here is derived from an EMBL/GenBank/DDBJ whole genome shotgun (WGS) entry which is preliminary data.</text>
</comment>
<dbReference type="CDD" id="cd04077">
    <property type="entry name" value="Peptidases_S8_PCSK9_ProteinaseK_like"/>
    <property type="match status" value="1"/>
</dbReference>
<evidence type="ECO:0000259" key="9">
    <source>
        <dbReference type="Pfam" id="PF26607"/>
    </source>
</evidence>
<dbReference type="Pfam" id="PF00082">
    <property type="entry name" value="Peptidase_S8"/>
    <property type="match status" value="1"/>
</dbReference>
<name>A0ABV5MBR1_9ACTN</name>
<comment type="similarity">
    <text evidence="1 5 6">Belongs to the peptidase S8 family.</text>
</comment>
<dbReference type="PANTHER" id="PTHR43806:SF11">
    <property type="entry name" value="CEREVISIN-RELATED"/>
    <property type="match status" value="1"/>
</dbReference>
<dbReference type="EMBL" id="JBHMCA010000046">
    <property type="protein sequence ID" value="MFB9446286.1"/>
    <property type="molecule type" value="Genomic_DNA"/>
</dbReference>
<evidence type="ECO:0000256" key="6">
    <source>
        <dbReference type="RuleBase" id="RU003355"/>
    </source>
</evidence>
<dbReference type="InterPro" id="IPR000209">
    <property type="entry name" value="Peptidase_S8/S53_dom"/>
</dbReference>
<reference evidence="10 11" key="1">
    <citation type="submission" date="2024-09" db="EMBL/GenBank/DDBJ databases">
        <authorList>
            <person name="Sun Q."/>
            <person name="Mori K."/>
        </authorList>
    </citation>
    <scope>NUCLEOTIDE SEQUENCE [LARGE SCALE GENOMIC DNA]</scope>
    <source>
        <strain evidence="10 11">JCM 3307</strain>
    </source>
</reference>
<evidence type="ECO:0000256" key="2">
    <source>
        <dbReference type="ARBA" id="ARBA00022670"/>
    </source>
</evidence>
<dbReference type="Gene3D" id="2.120.10.70">
    <property type="entry name" value="Fucose-specific lectin"/>
    <property type="match status" value="1"/>
</dbReference>
<dbReference type="SUPFAM" id="SSF89372">
    <property type="entry name" value="Fucose-specific lectin"/>
    <property type="match status" value="2"/>
</dbReference>
<feature type="domain" description="Peptidase S8/S53" evidence="8">
    <location>
        <begin position="162"/>
        <end position="404"/>
    </location>
</feature>